<evidence type="ECO:0000313" key="2">
    <source>
        <dbReference type="EMBL" id="DAD95436.1"/>
    </source>
</evidence>
<evidence type="ECO:0000256" key="1">
    <source>
        <dbReference type="SAM" id="Phobius"/>
    </source>
</evidence>
<sequence>MRSFSGYASYGLFHLYLHTMNSIFFNASCLFLALL</sequence>
<protein>
    <submittedName>
        <fullName evidence="2">Uncharacterized protein</fullName>
    </submittedName>
</protein>
<keyword evidence="1" id="KW-0812">Transmembrane</keyword>
<keyword evidence="1" id="KW-0472">Membrane</keyword>
<dbReference type="EMBL" id="BK015191">
    <property type="protein sequence ID" value="DAD95436.1"/>
    <property type="molecule type" value="Genomic_DNA"/>
</dbReference>
<proteinExistence type="predicted"/>
<accession>A0A8S5NM48</accession>
<keyword evidence="1" id="KW-1133">Transmembrane helix</keyword>
<name>A0A8S5NM48_9CAUD</name>
<reference evidence="2" key="1">
    <citation type="journal article" date="2021" name="Proc. Natl. Acad. Sci. U.S.A.">
        <title>A Catalog of Tens of Thousands of Viruses from Human Metagenomes Reveals Hidden Associations with Chronic Diseases.</title>
        <authorList>
            <person name="Tisza M.J."/>
            <person name="Buck C.B."/>
        </authorList>
    </citation>
    <scope>NUCLEOTIDE SEQUENCE</scope>
    <source>
        <strain evidence="2">CtsNK10</strain>
    </source>
</reference>
<organism evidence="2">
    <name type="scientific">Podoviridae sp. ctsNK10</name>
    <dbReference type="NCBI Taxonomy" id="2826582"/>
    <lineage>
        <taxon>Viruses</taxon>
        <taxon>Duplodnaviria</taxon>
        <taxon>Heunggongvirae</taxon>
        <taxon>Uroviricota</taxon>
        <taxon>Caudoviricetes</taxon>
    </lineage>
</organism>
<feature type="transmembrane region" description="Helical" evidence="1">
    <location>
        <begin position="12"/>
        <end position="34"/>
    </location>
</feature>